<name>A0A1D6LHW0_MAIZE</name>
<evidence type="ECO:0000256" key="4">
    <source>
        <dbReference type="ARBA" id="ARBA00038168"/>
    </source>
</evidence>
<evidence type="ECO:0000256" key="5">
    <source>
        <dbReference type="RuleBase" id="RU362121"/>
    </source>
</evidence>
<keyword evidence="1 5" id="KW-0349">Heme</keyword>
<keyword evidence="3 5" id="KW-0408">Iron</keyword>
<dbReference type="SUPFAM" id="SSF55856">
    <property type="entry name" value="Cytochrome b5-like heme/steroid binding domain"/>
    <property type="match status" value="1"/>
</dbReference>
<dbReference type="PaxDb" id="4577-GRMZM5G821787_P01"/>
<organism evidence="6">
    <name type="scientific">Zea mays</name>
    <name type="common">Maize</name>
    <dbReference type="NCBI Taxonomy" id="4577"/>
    <lineage>
        <taxon>Eukaryota</taxon>
        <taxon>Viridiplantae</taxon>
        <taxon>Streptophyta</taxon>
        <taxon>Embryophyta</taxon>
        <taxon>Tracheophyta</taxon>
        <taxon>Spermatophyta</taxon>
        <taxon>Magnoliopsida</taxon>
        <taxon>Liliopsida</taxon>
        <taxon>Poales</taxon>
        <taxon>Poaceae</taxon>
        <taxon>PACMAD clade</taxon>
        <taxon>Panicoideae</taxon>
        <taxon>Andropogonodae</taxon>
        <taxon>Andropogoneae</taxon>
        <taxon>Tripsacinae</taxon>
        <taxon>Zea</taxon>
    </lineage>
</organism>
<dbReference type="InParanoid" id="A0A1D6LHW0"/>
<dbReference type="PANTHER" id="PTHR19359:SF77">
    <property type="entry name" value="CYTOCHROME B5 HEME-BINDING DOMAIN-CONTAINING PROTEIN"/>
    <property type="match status" value="1"/>
</dbReference>
<dbReference type="Gene3D" id="3.10.120.10">
    <property type="entry name" value="Cytochrome b5-like heme/steroid binding domain"/>
    <property type="match status" value="1"/>
</dbReference>
<dbReference type="PROSITE" id="PS50255">
    <property type="entry name" value="CYTOCHROME_B5_2"/>
    <property type="match status" value="1"/>
</dbReference>
<dbReference type="InterPro" id="IPR036400">
    <property type="entry name" value="Cyt_B5-like_heme/steroid_sf"/>
</dbReference>
<evidence type="ECO:0000313" key="6">
    <source>
        <dbReference type="EMBL" id="AQK79455.1"/>
    </source>
</evidence>
<dbReference type="PANTHER" id="PTHR19359">
    <property type="entry name" value="CYTOCHROME B5"/>
    <property type="match status" value="1"/>
</dbReference>
<dbReference type="eggNOG" id="KOG0537">
    <property type="taxonomic scope" value="Eukaryota"/>
</dbReference>
<dbReference type="GO" id="GO:0046872">
    <property type="term" value="F:metal ion binding"/>
    <property type="evidence" value="ECO:0007669"/>
    <property type="project" value="UniProtKB-UniRule"/>
</dbReference>
<dbReference type="Pfam" id="PF00173">
    <property type="entry name" value="Cyt-b5"/>
    <property type="match status" value="1"/>
</dbReference>
<dbReference type="PROSITE" id="PS00191">
    <property type="entry name" value="CYTOCHROME_B5_1"/>
    <property type="match status" value="1"/>
</dbReference>
<dbReference type="InterPro" id="IPR050668">
    <property type="entry name" value="Cytochrome_b5"/>
</dbReference>
<sequence>MARGILARPTRFEQPRRSCSRLCMSRRTNTFDPARVASVRARPWRGRPGHGPLTCSPAASRRDGVAAIPRGLRSGSARPRTAQPWPPLARSVAKLPSCEVYDVTKFLEDHPGGDDVLLSSTGKDATDDFEDVGGHSNTARAMMDEYLVGEVDDPF</sequence>
<dbReference type="InterPro" id="IPR001199">
    <property type="entry name" value="Cyt_B5-like_heme/steroid-bd"/>
</dbReference>
<protein>
    <submittedName>
        <fullName evidence="6">Cytochrome B5 isoform D</fullName>
    </submittedName>
</protein>
<comment type="similarity">
    <text evidence="4 5">Belongs to the cytochrome b5 family.</text>
</comment>
<dbReference type="PRINTS" id="PR00363">
    <property type="entry name" value="CYTOCHROMEB5"/>
</dbReference>
<evidence type="ECO:0000256" key="1">
    <source>
        <dbReference type="ARBA" id="ARBA00022617"/>
    </source>
</evidence>
<evidence type="ECO:0000256" key="2">
    <source>
        <dbReference type="ARBA" id="ARBA00022723"/>
    </source>
</evidence>
<dbReference type="SMART" id="SM01117">
    <property type="entry name" value="Cyt-b5"/>
    <property type="match status" value="1"/>
</dbReference>
<dbReference type="SMR" id="A0A1D6LHW0"/>
<evidence type="ECO:0000256" key="3">
    <source>
        <dbReference type="ARBA" id="ARBA00023004"/>
    </source>
</evidence>
<gene>
    <name evidence="6" type="ORF">ZEAMMB73_Zm00001d035685</name>
</gene>
<dbReference type="EMBL" id="CM000782">
    <property type="protein sequence ID" value="AQK79455.1"/>
    <property type="molecule type" value="Genomic_DNA"/>
</dbReference>
<dbReference type="GO" id="GO:0020037">
    <property type="term" value="F:heme binding"/>
    <property type="evidence" value="ECO:0007669"/>
    <property type="project" value="UniProtKB-UniRule"/>
</dbReference>
<dbReference type="STRING" id="4577.A0A1D6LHW0"/>
<dbReference type="AlphaFoldDB" id="A0A1D6LHW0"/>
<accession>A0A1D6LHW0</accession>
<proteinExistence type="inferred from homology"/>
<keyword evidence="2 5" id="KW-0479">Metal-binding</keyword>
<dbReference type="InterPro" id="IPR018506">
    <property type="entry name" value="Cyt_B5_heme-BS"/>
</dbReference>
<reference evidence="6" key="1">
    <citation type="submission" date="2015-12" db="EMBL/GenBank/DDBJ databases">
        <title>Update maize B73 reference genome by single molecule sequencing technologies.</title>
        <authorList>
            <consortium name="Maize Genome Sequencing Project"/>
            <person name="Ware D."/>
        </authorList>
    </citation>
    <scope>NUCLEOTIDE SEQUENCE</scope>
    <source>
        <tissue evidence="6">Seedling</tissue>
    </source>
</reference>